<comment type="caution">
    <text evidence="3">The sequence shown here is derived from an EMBL/GenBank/DDBJ whole genome shotgun (WGS) entry which is preliminary data.</text>
</comment>
<dbReference type="GO" id="GO:0008270">
    <property type="term" value="F:zinc ion binding"/>
    <property type="evidence" value="ECO:0007669"/>
    <property type="project" value="UniProtKB-KW"/>
</dbReference>
<organism evidence="3">
    <name type="scientific">Tanacetum cinerariifolium</name>
    <name type="common">Dalmatian daisy</name>
    <name type="synonym">Chrysanthemum cinerariifolium</name>
    <dbReference type="NCBI Taxonomy" id="118510"/>
    <lineage>
        <taxon>Eukaryota</taxon>
        <taxon>Viridiplantae</taxon>
        <taxon>Streptophyta</taxon>
        <taxon>Embryophyta</taxon>
        <taxon>Tracheophyta</taxon>
        <taxon>Spermatophyta</taxon>
        <taxon>Magnoliopsida</taxon>
        <taxon>eudicotyledons</taxon>
        <taxon>Gunneridae</taxon>
        <taxon>Pentapetalae</taxon>
        <taxon>asterids</taxon>
        <taxon>campanulids</taxon>
        <taxon>Asterales</taxon>
        <taxon>Asteraceae</taxon>
        <taxon>Asteroideae</taxon>
        <taxon>Anthemideae</taxon>
        <taxon>Anthemidinae</taxon>
        <taxon>Tanacetum</taxon>
    </lineage>
</organism>
<dbReference type="Gene3D" id="4.10.60.10">
    <property type="entry name" value="Zinc finger, CCHC-type"/>
    <property type="match status" value="1"/>
</dbReference>
<dbReference type="SUPFAM" id="SSF57756">
    <property type="entry name" value="Retrovirus zinc finger-like domains"/>
    <property type="match status" value="1"/>
</dbReference>
<dbReference type="InterPro" id="IPR036875">
    <property type="entry name" value="Znf_CCHC_sf"/>
</dbReference>
<sequence>MVEEFHYISKLEAKSKRFFKKVTQRFSSAKATDQTECYKCGKNGHFTRDCWSKTSVPSHQSPFQPKILHLSEHKPKPRHTKDFEAKYNKFKAKLALLGSSASAPSSSSSKNKGLIAESYDWDKEEVSSDDNEVPKVKALMALAEEERVSVSIKSARNSEWIKISMKKIHTLLEIKDKDDRKTFIDYLCIDLNYVEEQRNNLMSKHKNLIQELIHAKNSFCEQIPTQKKKILETDQLTKDTSSSGPKDPVFVKSLVDNSEESITGSNKSMLIEAKDSTLSIHDTVDESSVCSTPFPPLEKLSSTELVY</sequence>
<keyword evidence="1" id="KW-0479">Metal-binding</keyword>
<reference evidence="3" key="1">
    <citation type="journal article" date="2019" name="Sci. Rep.">
        <title>Draft genome of Tanacetum cinerariifolium, the natural source of mosquito coil.</title>
        <authorList>
            <person name="Yamashiro T."/>
            <person name="Shiraishi A."/>
            <person name="Satake H."/>
            <person name="Nakayama K."/>
        </authorList>
    </citation>
    <scope>NUCLEOTIDE SEQUENCE</scope>
</reference>
<gene>
    <name evidence="3" type="ORF">Tci_047506</name>
</gene>
<dbReference type="GO" id="GO:0003676">
    <property type="term" value="F:nucleic acid binding"/>
    <property type="evidence" value="ECO:0007669"/>
    <property type="project" value="InterPro"/>
</dbReference>
<dbReference type="EMBL" id="BKCJ010007099">
    <property type="protein sequence ID" value="GEU75528.1"/>
    <property type="molecule type" value="Genomic_DNA"/>
</dbReference>
<protein>
    <recommendedName>
        <fullName evidence="2">CCHC-type domain-containing protein</fullName>
    </recommendedName>
</protein>
<evidence type="ECO:0000313" key="3">
    <source>
        <dbReference type="EMBL" id="GEU75528.1"/>
    </source>
</evidence>
<dbReference type="AlphaFoldDB" id="A0A6L2MNK5"/>
<keyword evidence="1" id="KW-0863">Zinc-finger</keyword>
<dbReference type="PROSITE" id="PS50158">
    <property type="entry name" value="ZF_CCHC"/>
    <property type="match status" value="1"/>
</dbReference>
<keyword evidence="1" id="KW-0862">Zinc</keyword>
<feature type="domain" description="CCHC-type" evidence="2">
    <location>
        <begin position="37"/>
        <end position="50"/>
    </location>
</feature>
<proteinExistence type="predicted"/>
<dbReference type="Pfam" id="PF00098">
    <property type="entry name" value="zf-CCHC"/>
    <property type="match status" value="1"/>
</dbReference>
<dbReference type="InterPro" id="IPR001878">
    <property type="entry name" value="Znf_CCHC"/>
</dbReference>
<accession>A0A6L2MNK5</accession>
<dbReference type="SMART" id="SM00343">
    <property type="entry name" value="ZnF_C2HC"/>
    <property type="match status" value="1"/>
</dbReference>
<name>A0A6L2MNK5_TANCI</name>
<evidence type="ECO:0000256" key="1">
    <source>
        <dbReference type="PROSITE-ProRule" id="PRU00047"/>
    </source>
</evidence>
<evidence type="ECO:0000259" key="2">
    <source>
        <dbReference type="PROSITE" id="PS50158"/>
    </source>
</evidence>